<sequence length="198" mass="22981">MTDIEIIIDNGAYAKIFMHALKHSFDDVCGLLIGKYSEKEKKKQKCIITNTIPLFHTHILSPFLKLAFTLVENYYKGKEGRIIGYYHICVDDSKNGNIKNIKICNLISEKIIQNYADAIICLAELSKLEHDEDNCVNMFIQDDKGEWEHINMIVSPENKDFLKRNISSNTYLNICDFDDHLNCIKYDFMNPNLFKDSK</sequence>
<dbReference type="PANTHER" id="PTHR12941">
    <property type="entry name" value="ER MEMBRANE PROTEIN COMPLEX"/>
    <property type="match status" value="1"/>
</dbReference>
<evidence type="ECO:0000313" key="1">
    <source>
        <dbReference type="EMBL" id="SBT71491.1"/>
    </source>
</evidence>
<evidence type="ECO:0000313" key="2">
    <source>
        <dbReference type="Proteomes" id="UP000219799"/>
    </source>
</evidence>
<gene>
    <name evidence="1" type="primary">PmlGA01_090040300</name>
    <name evidence="1" type="ORF">PMLGA01_090040300</name>
</gene>
<dbReference type="Proteomes" id="UP000219799">
    <property type="component" value="Chromosome 9"/>
</dbReference>
<proteinExistence type="predicted"/>
<dbReference type="AlphaFoldDB" id="A0A1C3KD36"/>
<dbReference type="CDD" id="cd08060">
    <property type="entry name" value="MPN_UPF0172"/>
    <property type="match status" value="1"/>
</dbReference>
<name>A0A1C3KD36_PLAMA</name>
<dbReference type="GO" id="GO:0072546">
    <property type="term" value="C:EMC complex"/>
    <property type="evidence" value="ECO:0007669"/>
    <property type="project" value="InterPro"/>
</dbReference>
<dbReference type="Gene3D" id="3.40.140.10">
    <property type="entry name" value="Cytidine Deaminase, domain 2"/>
    <property type="match status" value="1"/>
</dbReference>
<dbReference type="InterPro" id="IPR005366">
    <property type="entry name" value="EMC8/9"/>
</dbReference>
<accession>A0A1C3KD36</accession>
<evidence type="ECO:0008006" key="3">
    <source>
        <dbReference type="Google" id="ProtNLM"/>
    </source>
</evidence>
<dbReference type="Pfam" id="PF03665">
    <property type="entry name" value="UPF0172"/>
    <property type="match status" value="1"/>
</dbReference>
<dbReference type="PANTHER" id="PTHR12941:SF10">
    <property type="entry name" value="ER MEMBRANE PROTEIN COMPLEX SUBUNIT 8_9 HOMOLOG"/>
    <property type="match status" value="1"/>
</dbReference>
<organism evidence="1 2">
    <name type="scientific">Plasmodium malariae</name>
    <dbReference type="NCBI Taxonomy" id="5858"/>
    <lineage>
        <taxon>Eukaryota</taxon>
        <taxon>Sar</taxon>
        <taxon>Alveolata</taxon>
        <taxon>Apicomplexa</taxon>
        <taxon>Aconoidasida</taxon>
        <taxon>Haemosporida</taxon>
        <taxon>Plasmodiidae</taxon>
        <taxon>Plasmodium</taxon>
        <taxon>Plasmodium (Plasmodium)</taxon>
    </lineage>
</organism>
<dbReference type="EMBL" id="LT594497">
    <property type="protein sequence ID" value="SBT71491.1"/>
    <property type="molecule type" value="Genomic_DNA"/>
</dbReference>
<reference evidence="1 2" key="1">
    <citation type="submission" date="2016-06" db="EMBL/GenBank/DDBJ databases">
        <authorList>
            <consortium name="Pathogen Informatics"/>
        </authorList>
    </citation>
    <scope>NUCLEOTIDE SEQUENCE [LARGE SCALE GENOMIC DNA]</scope>
    <source>
        <strain evidence="1">PmlGA01</strain>
    </source>
</reference>
<protein>
    <recommendedName>
        <fullName evidence="3">ER membrane protein complex subunit 8</fullName>
    </recommendedName>
</protein>
<dbReference type="VEuPathDB" id="PlasmoDB:PmUG01_09049000"/>